<name>D3Q289_STANL</name>
<dbReference type="OrthoDB" id="9760040at2"/>
<sequence length="496" mass="54339">MTHLLTAIGDLTLARTREEAGRHEYDGLVQDLSPTGVKRDLDALVTADNPAVDPHDRAQLEAARHRLRVRFGELELHRRDPTLHLENLETFCYQRDYAEAGHRAEATRRHLDAWPQAVDAAIASLDRVPAPVAAAAIEPARSLASYVPDGDSRAAAALDRLVAHLEHLATDGDPEVAIGGAALARLAGADEAVDVDLTSLADRAETERETWWQHLTEACRRIDPNAPVADTMAALLDDHPSAAELLAETTSLVDQVIQWTNDRGLLPPVDGECSVRATPASQGFQVAAMYATAPHEPDAASWFCVTPPDPGWPEARQRDWLRNYHRSGLANIALHEVAPGHFAHARARRRADGDVRKTLNSTAFTEGWAHYIEQLALEEGYADGDPRFAASVARDALLRVTRLACVIGLQTGTMSLADAEDRYRRDTFCGPDTARAAVGRVLRDPTTMAYTWGKLAILDLRETAKQRWGNDFSLRRFHTALLDLGAPPIGLISDIL</sequence>
<dbReference type="Pfam" id="PF05960">
    <property type="entry name" value="DUF885"/>
    <property type="match status" value="1"/>
</dbReference>
<dbReference type="PANTHER" id="PTHR33361">
    <property type="entry name" value="GLR0591 PROTEIN"/>
    <property type="match status" value="1"/>
</dbReference>
<dbReference type="PANTHER" id="PTHR33361:SF15">
    <property type="entry name" value="DUF885 FAMILY LIPOPROTEIN"/>
    <property type="match status" value="1"/>
</dbReference>
<evidence type="ECO:0008006" key="3">
    <source>
        <dbReference type="Google" id="ProtNLM"/>
    </source>
</evidence>
<reference evidence="1 2" key="1">
    <citation type="journal article" date="2009" name="Stand. Genomic Sci.">
        <title>Complete genome sequence of Stackebrandtia nassauensis type strain (LLR-40K-21).</title>
        <authorList>
            <person name="Munk C."/>
            <person name="Lapidus A."/>
            <person name="Copeland A."/>
            <person name="Jando M."/>
            <person name="Mayilraj S."/>
            <person name="Glavina Del Rio T."/>
            <person name="Nolan M."/>
            <person name="Chen F."/>
            <person name="Lucas S."/>
            <person name="Tice H."/>
            <person name="Cheng J.F."/>
            <person name="Han C."/>
            <person name="Detter J.C."/>
            <person name="Bruce D."/>
            <person name="Goodwin L."/>
            <person name="Chain P."/>
            <person name="Pitluck S."/>
            <person name="Goker M."/>
            <person name="Ovchinikova G."/>
            <person name="Pati A."/>
            <person name="Ivanova N."/>
            <person name="Mavromatis K."/>
            <person name="Chen A."/>
            <person name="Palaniappan K."/>
            <person name="Land M."/>
            <person name="Hauser L."/>
            <person name="Chang Y.J."/>
            <person name="Jeffries C.D."/>
            <person name="Bristow J."/>
            <person name="Eisen J.A."/>
            <person name="Markowitz V."/>
            <person name="Hugenholtz P."/>
            <person name="Kyrpides N.C."/>
            <person name="Klenk H.P."/>
        </authorList>
    </citation>
    <scope>NUCLEOTIDE SEQUENCE [LARGE SCALE GENOMIC DNA]</scope>
    <source>
        <strain evidence="2">DSM 44728 / CIP 108903 / NRRL B-16338 / NBRC 102104 / LLR-40K-21</strain>
    </source>
</reference>
<dbReference type="AlphaFoldDB" id="D3Q289"/>
<dbReference type="eggNOG" id="COG4805">
    <property type="taxonomic scope" value="Bacteria"/>
</dbReference>
<dbReference type="STRING" id="446470.Snas_4171"/>
<dbReference type="RefSeq" id="WP_013019393.1">
    <property type="nucleotide sequence ID" value="NC_013947.1"/>
</dbReference>
<proteinExistence type="predicted"/>
<dbReference type="HOGENOM" id="CLU_028527_0_0_11"/>
<gene>
    <name evidence="1" type="ordered locus">Snas_4171</name>
</gene>
<evidence type="ECO:0000313" key="1">
    <source>
        <dbReference type="EMBL" id="ADD43822.1"/>
    </source>
</evidence>
<dbReference type="InterPro" id="IPR010281">
    <property type="entry name" value="DUF885"/>
</dbReference>
<keyword evidence="2" id="KW-1185">Reference proteome</keyword>
<organism evidence="1 2">
    <name type="scientific">Stackebrandtia nassauensis (strain DSM 44728 / CIP 108903 / NRRL B-16338 / NBRC 102104 / LLR-40K-21)</name>
    <dbReference type="NCBI Taxonomy" id="446470"/>
    <lineage>
        <taxon>Bacteria</taxon>
        <taxon>Bacillati</taxon>
        <taxon>Actinomycetota</taxon>
        <taxon>Actinomycetes</taxon>
        <taxon>Glycomycetales</taxon>
        <taxon>Glycomycetaceae</taxon>
        <taxon>Stackebrandtia</taxon>
    </lineage>
</organism>
<protein>
    <recommendedName>
        <fullName evidence="3">DUF885 domain-containing protein</fullName>
    </recommendedName>
</protein>
<dbReference type="EMBL" id="CP001778">
    <property type="protein sequence ID" value="ADD43822.1"/>
    <property type="molecule type" value="Genomic_DNA"/>
</dbReference>
<evidence type="ECO:0000313" key="2">
    <source>
        <dbReference type="Proteomes" id="UP000000844"/>
    </source>
</evidence>
<accession>D3Q289</accession>
<dbReference type="Proteomes" id="UP000000844">
    <property type="component" value="Chromosome"/>
</dbReference>
<dbReference type="KEGG" id="sna:Snas_4171"/>